<evidence type="ECO:0000313" key="2">
    <source>
        <dbReference type="EMBL" id="KIY64207.1"/>
    </source>
</evidence>
<accession>A0A0D7B165</accession>
<protein>
    <submittedName>
        <fullName evidence="2">Uncharacterized protein</fullName>
    </submittedName>
</protein>
<reference evidence="2 3" key="1">
    <citation type="journal article" date="2015" name="Fungal Genet. Biol.">
        <title>Evolution of novel wood decay mechanisms in Agaricales revealed by the genome sequences of Fistulina hepatica and Cylindrobasidium torrendii.</title>
        <authorList>
            <person name="Floudas D."/>
            <person name="Held B.W."/>
            <person name="Riley R."/>
            <person name="Nagy L.G."/>
            <person name="Koehler G."/>
            <person name="Ransdell A.S."/>
            <person name="Younus H."/>
            <person name="Chow J."/>
            <person name="Chiniquy J."/>
            <person name="Lipzen A."/>
            <person name="Tritt A."/>
            <person name="Sun H."/>
            <person name="Haridas S."/>
            <person name="LaButti K."/>
            <person name="Ohm R.A."/>
            <person name="Kues U."/>
            <person name="Blanchette R.A."/>
            <person name="Grigoriev I.V."/>
            <person name="Minto R.E."/>
            <person name="Hibbett D.S."/>
        </authorList>
    </citation>
    <scope>NUCLEOTIDE SEQUENCE [LARGE SCALE GENOMIC DNA]</scope>
    <source>
        <strain evidence="2 3">FP15055 ss-10</strain>
    </source>
</reference>
<sequence>MDTNAKMETMDVDMGMQSDPAPLQTSESHAEVKMESEIPANQPALSLTPREFREIQVKVHIRRPERDSWVYLGRAVAMQELVGHSSRIVVRSITSQKILTSFGEGSDLQAERRGNFVVISCVEASRVVSWSLNALNNSDTIRLITSIELACYKSKQALMDPRLHSKARRRIEKIIKEDRRRRHRRRKDQDALVDAFSKQRLDAPSSPMDANEPDL</sequence>
<dbReference type="STRING" id="1314674.A0A0D7B165"/>
<organism evidence="2 3">
    <name type="scientific">Cylindrobasidium torrendii FP15055 ss-10</name>
    <dbReference type="NCBI Taxonomy" id="1314674"/>
    <lineage>
        <taxon>Eukaryota</taxon>
        <taxon>Fungi</taxon>
        <taxon>Dikarya</taxon>
        <taxon>Basidiomycota</taxon>
        <taxon>Agaricomycotina</taxon>
        <taxon>Agaricomycetes</taxon>
        <taxon>Agaricomycetidae</taxon>
        <taxon>Agaricales</taxon>
        <taxon>Marasmiineae</taxon>
        <taxon>Physalacriaceae</taxon>
        <taxon>Cylindrobasidium</taxon>
    </lineage>
</organism>
<dbReference type="Proteomes" id="UP000054007">
    <property type="component" value="Unassembled WGS sequence"/>
</dbReference>
<dbReference type="AlphaFoldDB" id="A0A0D7B165"/>
<proteinExistence type="predicted"/>
<keyword evidence="3" id="KW-1185">Reference proteome</keyword>
<name>A0A0D7B165_9AGAR</name>
<evidence type="ECO:0000256" key="1">
    <source>
        <dbReference type="SAM" id="MobiDB-lite"/>
    </source>
</evidence>
<gene>
    <name evidence="2" type="ORF">CYLTODRAFT_493291</name>
</gene>
<dbReference type="OrthoDB" id="3227562at2759"/>
<dbReference type="EMBL" id="KN880648">
    <property type="protein sequence ID" value="KIY64207.1"/>
    <property type="molecule type" value="Genomic_DNA"/>
</dbReference>
<evidence type="ECO:0000313" key="3">
    <source>
        <dbReference type="Proteomes" id="UP000054007"/>
    </source>
</evidence>
<feature type="region of interest" description="Disordered" evidence="1">
    <location>
        <begin position="177"/>
        <end position="215"/>
    </location>
</feature>